<comment type="caution">
    <text evidence="1">The sequence shown here is derived from an EMBL/GenBank/DDBJ whole genome shotgun (WGS) entry which is preliminary data.</text>
</comment>
<name>A0A498H1F0_9EURY</name>
<reference evidence="1 2" key="1">
    <citation type="journal article" date="2015" name="Int. J. Syst. Evol. Microbiol.">
        <title>Methanoculleus taiwanensis sp. nov., a methanogen isolated from deep marine sediment at the deformation front area near Taiwan.</title>
        <authorList>
            <person name="Weng C.Y."/>
            <person name="Chen S.C."/>
            <person name="Lai M.C."/>
            <person name="Wu S.Y."/>
            <person name="Lin S."/>
            <person name="Yang T.F."/>
            <person name="Chen P.C."/>
        </authorList>
    </citation>
    <scope>NUCLEOTIDE SEQUENCE [LARGE SCALE GENOMIC DNA]</scope>
    <source>
        <strain evidence="1 2">CYW4</strain>
    </source>
</reference>
<dbReference type="Proteomes" id="UP000290932">
    <property type="component" value="Unassembled WGS sequence"/>
</dbReference>
<protein>
    <submittedName>
        <fullName evidence="1">Uncharacterized protein</fullName>
    </submittedName>
</protein>
<dbReference type="EMBL" id="LHQS01000002">
    <property type="protein sequence ID" value="RXE56418.1"/>
    <property type="molecule type" value="Genomic_DNA"/>
</dbReference>
<evidence type="ECO:0000313" key="2">
    <source>
        <dbReference type="Proteomes" id="UP000290932"/>
    </source>
</evidence>
<dbReference type="RefSeq" id="WP_128694208.1">
    <property type="nucleotide sequence ID" value="NZ_LHQS01000002.1"/>
</dbReference>
<organism evidence="1 2">
    <name type="scientific">Methanoculleus taiwanensis</name>
    <dbReference type="NCBI Taxonomy" id="1550565"/>
    <lineage>
        <taxon>Archaea</taxon>
        <taxon>Methanobacteriati</taxon>
        <taxon>Methanobacteriota</taxon>
        <taxon>Stenosarchaea group</taxon>
        <taxon>Methanomicrobia</taxon>
        <taxon>Methanomicrobiales</taxon>
        <taxon>Methanomicrobiaceae</taxon>
        <taxon>Methanoculleus</taxon>
    </lineage>
</organism>
<proteinExistence type="predicted"/>
<gene>
    <name evidence="1" type="ORF">ABH15_10055</name>
</gene>
<evidence type="ECO:0000313" key="1">
    <source>
        <dbReference type="EMBL" id="RXE56418.1"/>
    </source>
</evidence>
<dbReference type="AlphaFoldDB" id="A0A498H1F0"/>
<accession>A0A498H1F0</accession>
<sequence>MIVLHDFSAFWGRTAAGSDVFYSWKIETRRDRFGLPMVYIGYYLYGFGKDGITPLLYESGETISAESVGVNRLNTLNDVVAGKTGNFERRVRVAASDMGHTAVPGRLHTEEEIVRSMLADLLGSRLAEFERRLAAMEGSMAACHGSKEEESDGSQYIEA</sequence>
<keyword evidence="2" id="KW-1185">Reference proteome</keyword>